<dbReference type="AlphaFoldDB" id="A0AAE0IG40"/>
<accession>A0AAE0IG40</accession>
<keyword evidence="4" id="KW-1185">Reference proteome</keyword>
<dbReference type="PANTHER" id="PTHR30024">
    <property type="entry name" value="ALIPHATIC SULFONATES-BINDING PROTEIN-RELATED"/>
    <property type="match status" value="1"/>
</dbReference>
<feature type="signal peptide" evidence="1">
    <location>
        <begin position="1"/>
        <end position="35"/>
    </location>
</feature>
<dbReference type="InterPro" id="IPR015168">
    <property type="entry name" value="SsuA/THI5"/>
</dbReference>
<reference evidence="3" key="2">
    <citation type="submission" date="2023-06" db="EMBL/GenBank/DDBJ databases">
        <authorList>
            <consortium name="Lawrence Berkeley National Laboratory"/>
            <person name="Haridas S."/>
            <person name="Hensen N."/>
            <person name="Bonometti L."/>
            <person name="Westerberg I."/>
            <person name="Brannstrom I.O."/>
            <person name="Guillou S."/>
            <person name="Cros-Aarteil S."/>
            <person name="Calhoun S."/>
            <person name="Kuo A."/>
            <person name="Mondo S."/>
            <person name="Pangilinan J."/>
            <person name="Riley R."/>
            <person name="Labutti K."/>
            <person name="Andreopoulos B."/>
            <person name="Lipzen A."/>
            <person name="Chen C."/>
            <person name="Yanf M."/>
            <person name="Daum C."/>
            <person name="Ng V."/>
            <person name="Clum A."/>
            <person name="Steindorff A."/>
            <person name="Ohm R."/>
            <person name="Martin F."/>
            <person name="Silar P."/>
            <person name="Natvig D."/>
            <person name="Lalanne C."/>
            <person name="Gautier V."/>
            <person name="Ament-Velasquez S.L."/>
            <person name="Kruys A."/>
            <person name="Hutchinson M.I."/>
            <person name="Powell A.J."/>
            <person name="Barry K."/>
            <person name="Miller A.N."/>
            <person name="Grigoriev I.V."/>
            <person name="Debuchy R."/>
            <person name="Gladieux P."/>
            <person name="Thoren M.H."/>
            <person name="Johannesson H."/>
        </authorList>
    </citation>
    <scope>NUCLEOTIDE SEQUENCE</scope>
    <source>
        <strain evidence="3">SMH4131-1</strain>
    </source>
</reference>
<feature type="chain" id="PRO_5042094655" description="SsuA/THI5-like domain-containing protein" evidence="1">
    <location>
        <begin position="36"/>
        <end position="330"/>
    </location>
</feature>
<dbReference type="Gene3D" id="3.40.190.10">
    <property type="entry name" value="Periplasmic binding protein-like II"/>
    <property type="match status" value="2"/>
</dbReference>
<dbReference type="Proteomes" id="UP001286456">
    <property type="component" value="Unassembled WGS sequence"/>
</dbReference>
<organism evidence="3 4">
    <name type="scientific">Cercophora scortea</name>
    <dbReference type="NCBI Taxonomy" id="314031"/>
    <lineage>
        <taxon>Eukaryota</taxon>
        <taxon>Fungi</taxon>
        <taxon>Dikarya</taxon>
        <taxon>Ascomycota</taxon>
        <taxon>Pezizomycotina</taxon>
        <taxon>Sordariomycetes</taxon>
        <taxon>Sordariomycetidae</taxon>
        <taxon>Sordariales</taxon>
        <taxon>Lasiosphaeriaceae</taxon>
        <taxon>Cercophora</taxon>
    </lineage>
</organism>
<evidence type="ECO:0000313" key="3">
    <source>
        <dbReference type="EMBL" id="KAK3324504.1"/>
    </source>
</evidence>
<keyword evidence="1" id="KW-0732">Signal</keyword>
<dbReference type="PANTHER" id="PTHR30024:SF42">
    <property type="entry name" value="ALIPHATIC SULFONATES-BINDING PROTEIN-RELATED"/>
    <property type="match status" value="1"/>
</dbReference>
<dbReference type="Pfam" id="PF09084">
    <property type="entry name" value="NMT1"/>
    <property type="match status" value="1"/>
</dbReference>
<dbReference type="SUPFAM" id="SSF53850">
    <property type="entry name" value="Periplasmic binding protein-like II"/>
    <property type="match status" value="1"/>
</dbReference>
<name>A0AAE0IG40_9PEZI</name>
<evidence type="ECO:0000256" key="1">
    <source>
        <dbReference type="SAM" id="SignalP"/>
    </source>
</evidence>
<reference evidence="3" key="1">
    <citation type="journal article" date="2023" name="Mol. Phylogenet. Evol.">
        <title>Genome-scale phylogeny and comparative genomics of the fungal order Sordariales.</title>
        <authorList>
            <person name="Hensen N."/>
            <person name="Bonometti L."/>
            <person name="Westerberg I."/>
            <person name="Brannstrom I.O."/>
            <person name="Guillou S."/>
            <person name="Cros-Aarteil S."/>
            <person name="Calhoun S."/>
            <person name="Haridas S."/>
            <person name="Kuo A."/>
            <person name="Mondo S."/>
            <person name="Pangilinan J."/>
            <person name="Riley R."/>
            <person name="LaButti K."/>
            <person name="Andreopoulos B."/>
            <person name="Lipzen A."/>
            <person name="Chen C."/>
            <person name="Yan M."/>
            <person name="Daum C."/>
            <person name="Ng V."/>
            <person name="Clum A."/>
            <person name="Steindorff A."/>
            <person name="Ohm R.A."/>
            <person name="Martin F."/>
            <person name="Silar P."/>
            <person name="Natvig D.O."/>
            <person name="Lalanne C."/>
            <person name="Gautier V."/>
            <person name="Ament-Velasquez S.L."/>
            <person name="Kruys A."/>
            <person name="Hutchinson M.I."/>
            <person name="Powell A.J."/>
            <person name="Barry K."/>
            <person name="Miller A.N."/>
            <person name="Grigoriev I.V."/>
            <person name="Debuchy R."/>
            <person name="Gladieux P."/>
            <person name="Hiltunen Thoren M."/>
            <person name="Johannesson H."/>
        </authorList>
    </citation>
    <scope>NUCLEOTIDE SEQUENCE</scope>
    <source>
        <strain evidence="3">SMH4131-1</strain>
    </source>
</reference>
<feature type="domain" description="SsuA/THI5-like" evidence="2">
    <location>
        <begin position="70"/>
        <end position="257"/>
    </location>
</feature>
<evidence type="ECO:0000259" key="2">
    <source>
        <dbReference type="Pfam" id="PF09084"/>
    </source>
</evidence>
<proteinExistence type="predicted"/>
<dbReference type="EMBL" id="JAUEPO010000004">
    <property type="protein sequence ID" value="KAK3324504.1"/>
    <property type="molecule type" value="Genomic_DNA"/>
</dbReference>
<gene>
    <name evidence="3" type="ORF">B0T19DRAFT_428728</name>
</gene>
<protein>
    <recommendedName>
        <fullName evidence="2">SsuA/THI5-like domain-containing protein</fullName>
    </recommendedName>
</protein>
<sequence length="330" mass="35066">MTPSPTTHKMLSPKSPLFLSLFLALLLPFSTVVTALKLAAELTTIEYTAELIAAKDYFHNGTATFTTGGVATIVQDKSIDLASNAETQALRQFATHKNLRIIYTVSEVAYRLVARKKSAVTTAQDLKGKKIGTFPGTSGAYFVQKYLASVGLKPADYTVVSGSVCRAAPCGSGTLPAMLASGAVDAVGLWEPTMQLAIDAVGAGNVVVFQDKSVYRELFNLHSTTEKLQDAKTRAQIVAFVRALAQAQKVFAAQPETIWSRVAAAVNVSADVVKAVWPVHGWTGGLPADLLDVLVAEDQWVAAVDRRAAMSRAVLADLVDGSVLKEALQG</sequence>
<comment type="caution">
    <text evidence="3">The sequence shown here is derived from an EMBL/GenBank/DDBJ whole genome shotgun (WGS) entry which is preliminary data.</text>
</comment>
<evidence type="ECO:0000313" key="4">
    <source>
        <dbReference type="Proteomes" id="UP001286456"/>
    </source>
</evidence>